<evidence type="ECO:0008006" key="3">
    <source>
        <dbReference type="Google" id="ProtNLM"/>
    </source>
</evidence>
<keyword evidence="2" id="KW-1185">Reference proteome</keyword>
<dbReference type="PROSITE" id="PS51257">
    <property type="entry name" value="PROKAR_LIPOPROTEIN"/>
    <property type="match status" value="1"/>
</dbReference>
<dbReference type="RefSeq" id="WP_092101886.1">
    <property type="nucleotide sequence ID" value="NZ_FOOT01000004.1"/>
</dbReference>
<sequence>MIRTIFFLSLFVLASCGKQDDFYTVTKIVRLQDTITVDQPFEFELVLKNDSLDVTKLTIDKQVQKSLFFNLFFRCDEELLRSEVKNPTSKGHNYEVHYLSKGDSLTYKMRAVLRAFSVDSLALEIEGYERVYRLKKPKCRELKVSFGGMWLPGNSSLFDAMEGYGFGRTIMVEQEGYFR</sequence>
<proteinExistence type="predicted"/>
<gene>
    <name evidence="1" type="ORF">SAMN05421739_104132</name>
</gene>
<protein>
    <recommendedName>
        <fullName evidence="3">Lipoprotein</fullName>
    </recommendedName>
</protein>
<reference evidence="2" key="1">
    <citation type="submission" date="2016-10" db="EMBL/GenBank/DDBJ databases">
        <authorList>
            <person name="Varghese N."/>
            <person name="Submissions S."/>
        </authorList>
    </citation>
    <scope>NUCLEOTIDE SEQUENCE [LARGE SCALE GENOMIC DNA]</scope>
    <source>
        <strain evidence="2">LP51</strain>
    </source>
</reference>
<accession>A0A1I2VI66</accession>
<dbReference type="Proteomes" id="UP000198724">
    <property type="component" value="Unassembled WGS sequence"/>
</dbReference>
<evidence type="ECO:0000313" key="2">
    <source>
        <dbReference type="Proteomes" id="UP000198724"/>
    </source>
</evidence>
<name>A0A1I2VI66_9BACT</name>
<dbReference type="EMBL" id="FOOT01000004">
    <property type="protein sequence ID" value="SFG86891.1"/>
    <property type="molecule type" value="Genomic_DNA"/>
</dbReference>
<dbReference type="AlphaFoldDB" id="A0A1I2VI66"/>
<organism evidence="1 2">
    <name type="scientific">Pontibacter chinhatensis</name>
    <dbReference type="NCBI Taxonomy" id="1436961"/>
    <lineage>
        <taxon>Bacteria</taxon>
        <taxon>Pseudomonadati</taxon>
        <taxon>Bacteroidota</taxon>
        <taxon>Cytophagia</taxon>
        <taxon>Cytophagales</taxon>
        <taxon>Hymenobacteraceae</taxon>
        <taxon>Pontibacter</taxon>
    </lineage>
</organism>
<evidence type="ECO:0000313" key="1">
    <source>
        <dbReference type="EMBL" id="SFG86891.1"/>
    </source>
</evidence>